<dbReference type="PROSITE" id="PS50977">
    <property type="entry name" value="HTH_TETR_2"/>
    <property type="match status" value="1"/>
</dbReference>
<evidence type="ECO:0000259" key="5">
    <source>
        <dbReference type="PROSITE" id="PS50977"/>
    </source>
</evidence>
<evidence type="ECO:0000313" key="7">
    <source>
        <dbReference type="Proteomes" id="UP000823823"/>
    </source>
</evidence>
<organism evidence="6 7">
    <name type="scientific">Candidatus Brachybacterium merdavium</name>
    <dbReference type="NCBI Taxonomy" id="2838513"/>
    <lineage>
        <taxon>Bacteria</taxon>
        <taxon>Bacillati</taxon>
        <taxon>Actinomycetota</taxon>
        <taxon>Actinomycetes</taxon>
        <taxon>Micrococcales</taxon>
        <taxon>Dermabacteraceae</taxon>
        <taxon>Brachybacterium</taxon>
    </lineage>
</organism>
<dbReference type="Pfam" id="PF00440">
    <property type="entry name" value="TetR_N"/>
    <property type="match status" value="1"/>
</dbReference>
<dbReference type="GO" id="GO:0045892">
    <property type="term" value="P:negative regulation of DNA-templated transcription"/>
    <property type="evidence" value="ECO:0007669"/>
    <property type="project" value="InterPro"/>
</dbReference>
<dbReference type="InterPro" id="IPR009057">
    <property type="entry name" value="Homeodomain-like_sf"/>
</dbReference>
<evidence type="ECO:0000256" key="2">
    <source>
        <dbReference type="ARBA" id="ARBA00023125"/>
    </source>
</evidence>
<comment type="caution">
    <text evidence="6">The sequence shown here is derived from an EMBL/GenBank/DDBJ whole genome shotgun (WGS) entry which is preliminary data.</text>
</comment>
<evidence type="ECO:0000256" key="3">
    <source>
        <dbReference type="ARBA" id="ARBA00023163"/>
    </source>
</evidence>
<dbReference type="PANTHER" id="PTHR30055:SF151">
    <property type="entry name" value="TRANSCRIPTIONAL REGULATORY PROTEIN"/>
    <property type="match status" value="1"/>
</dbReference>
<dbReference type="Gene3D" id="1.10.357.10">
    <property type="entry name" value="Tetracycline Repressor, domain 2"/>
    <property type="match status" value="1"/>
</dbReference>
<dbReference type="Pfam" id="PF02909">
    <property type="entry name" value="TetR_C_1"/>
    <property type="match status" value="1"/>
</dbReference>
<dbReference type="AlphaFoldDB" id="A0A9D2LFL2"/>
<reference evidence="6" key="1">
    <citation type="journal article" date="2021" name="PeerJ">
        <title>Extensive microbial diversity within the chicken gut microbiome revealed by metagenomics and culture.</title>
        <authorList>
            <person name="Gilroy R."/>
            <person name="Ravi A."/>
            <person name="Getino M."/>
            <person name="Pursley I."/>
            <person name="Horton D.L."/>
            <person name="Alikhan N.F."/>
            <person name="Baker D."/>
            <person name="Gharbi K."/>
            <person name="Hall N."/>
            <person name="Watson M."/>
            <person name="Adriaenssens E.M."/>
            <person name="Foster-Nyarko E."/>
            <person name="Jarju S."/>
            <person name="Secka A."/>
            <person name="Antonio M."/>
            <person name="Oren A."/>
            <person name="Chaudhuri R.R."/>
            <person name="La Ragione R."/>
            <person name="Hildebrand F."/>
            <person name="Pallen M.J."/>
        </authorList>
    </citation>
    <scope>NUCLEOTIDE SEQUENCE</scope>
    <source>
        <strain evidence="6">ChiHjej13B12-24818</strain>
    </source>
</reference>
<evidence type="ECO:0000256" key="1">
    <source>
        <dbReference type="ARBA" id="ARBA00023015"/>
    </source>
</evidence>
<dbReference type="InterPro" id="IPR036271">
    <property type="entry name" value="Tet_transcr_reg_TetR-rel_C_sf"/>
</dbReference>
<dbReference type="InterPro" id="IPR050109">
    <property type="entry name" value="HTH-type_TetR-like_transc_reg"/>
</dbReference>
<feature type="domain" description="HTH tetR-type" evidence="5">
    <location>
        <begin position="35"/>
        <end position="95"/>
    </location>
</feature>
<dbReference type="PANTHER" id="PTHR30055">
    <property type="entry name" value="HTH-TYPE TRANSCRIPTIONAL REGULATOR RUTR"/>
    <property type="match status" value="1"/>
</dbReference>
<name>A0A9D2LFL2_9MICO</name>
<dbReference type="InterPro" id="IPR023772">
    <property type="entry name" value="DNA-bd_HTH_TetR-type_CS"/>
</dbReference>
<keyword evidence="2 4" id="KW-0238">DNA-binding</keyword>
<dbReference type="Proteomes" id="UP000823823">
    <property type="component" value="Unassembled WGS sequence"/>
</dbReference>
<accession>A0A9D2LFL2</accession>
<proteinExistence type="predicted"/>
<dbReference type="EMBL" id="DWZH01000110">
    <property type="protein sequence ID" value="HJB11709.1"/>
    <property type="molecule type" value="Genomic_DNA"/>
</dbReference>
<keyword evidence="1" id="KW-0805">Transcription regulation</keyword>
<reference evidence="6" key="2">
    <citation type="submission" date="2021-04" db="EMBL/GenBank/DDBJ databases">
        <authorList>
            <person name="Gilroy R."/>
        </authorList>
    </citation>
    <scope>NUCLEOTIDE SEQUENCE</scope>
    <source>
        <strain evidence="6">ChiHjej13B12-24818</strain>
    </source>
</reference>
<keyword evidence="3" id="KW-0804">Transcription</keyword>
<gene>
    <name evidence="6" type="ORF">H9786_14515</name>
</gene>
<dbReference type="SUPFAM" id="SSF48498">
    <property type="entry name" value="Tetracyclin repressor-like, C-terminal domain"/>
    <property type="match status" value="1"/>
</dbReference>
<evidence type="ECO:0000313" key="6">
    <source>
        <dbReference type="EMBL" id="HJB11709.1"/>
    </source>
</evidence>
<dbReference type="Gene3D" id="1.10.10.60">
    <property type="entry name" value="Homeodomain-like"/>
    <property type="match status" value="1"/>
</dbReference>
<dbReference type="GO" id="GO:0003700">
    <property type="term" value="F:DNA-binding transcription factor activity"/>
    <property type="evidence" value="ECO:0007669"/>
    <property type="project" value="TreeGrafter"/>
</dbReference>
<dbReference type="InterPro" id="IPR001647">
    <property type="entry name" value="HTH_TetR"/>
</dbReference>
<sequence length="259" mass="27856">MARSAGDDSPRSMAEQLAEVLWGPEPSGTRGPRPVLTRATVIEAAIAIADSEGLSATSLRAIAGRLGVSVAGLYRYVAGKTELIALMVEHARREVVVASRASTGREGLEGRAMADWDLYHRHAWLLDVPMGRVPAGPSTVAHFDAGLAAALDAGLTPPRAVSLVTSIDHLVTGAARDSLDKRAFARDSGMDPLQWWKLQGEVVIERRMAEGEFPALAQVITAEGFDRPVSPNQRGDIFREAFRESLRSLLDGGVQQEIR</sequence>
<feature type="DNA-binding region" description="H-T-H motif" evidence="4">
    <location>
        <begin position="58"/>
        <end position="77"/>
    </location>
</feature>
<dbReference type="SUPFAM" id="SSF46689">
    <property type="entry name" value="Homeodomain-like"/>
    <property type="match status" value="1"/>
</dbReference>
<evidence type="ECO:0000256" key="4">
    <source>
        <dbReference type="PROSITE-ProRule" id="PRU00335"/>
    </source>
</evidence>
<dbReference type="GO" id="GO:0000976">
    <property type="term" value="F:transcription cis-regulatory region binding"/>
    <property type="evidence" value="ECO:0007669"/>
    <property type="project" value="TreeGrafter"/>
</dbReference>
<dbReference type="InterPro" id="IPR004111">
    <property type="entry name" value="Repressor_TetR_C"/>
</dbReference>
<dbReference type="PROSITE" id="PS01081">
    <property type="entry name" value="HTH_TETR_1"/>
    <property type="match status" value="1"/>
</dbReference>
<protein>
    <submittedName>
        <fullName evidence="6">TetR/AcrR family transcriptional regulator</fullName>
    </submittedName>
</protein>